<accession>A0A8C5S4C7</accession>
<dbReference type="Gene3D" id="2.10.25.10">
    <property type="entry name" value="Laminin"/>
    <property type="match status" value="1"/>
</dbReference>
<dbReference type="Gene3D" id="3.90.290.10">
    <property type="entry name" value="TGF-beta binding (TB) domain"/>
    <property type="match status" value="1"/>
</dbReference>
<dbReference type="SUPFAM" id="SSF57581">
    <property type="entry name" value="TB module/8-cys domain"/>
    <property type="match status" value="1"/>
</dbReference>
<keyword evidence="2" id="KW-0677">Repeat</keyword>
<evidence type="ECO:0000256" key="4">
    <source>
        <dbReference type="ARBA" id="ARBA00023180"/>
    </source>
</evidence>
<dbReference type="PROSITE" id="PS00010">
    <property type="entry name" value="ASX_HYDROXYL"/>
    <property type="match status" value="1"/>
</dbReference>
<evidence type="ECO:0000256" key="3">
    <source>
        <dbReference type="ARBA" id="ARBA00023157"/>
    </source>
</evidence>
<keyword evidence="3" id="KW-1015">Disulfide bond</keyword>
<organism evidence="8 9">
    <name type="scientific">Laticauda laticaudata</name>
    <name type="common">Blue-ringed sea krait</name>
    <name type="synonym">Blue-lipped sea krait</name>
    <dbReference type="NCBI Taxonomy" id="8630"/>
    <lineage>
        <taxon>Eukaryota</taxon>
        <taxon>Metazoa</taxon>
        <taxon>Chordata</taxon>
        <taxon>Craniata</taxon>
        <taxon>Vertebrata</taxon>
        <taxon>Euteleostomi</taxon>
        <taxon>Lepidosauria</taxon>
        <taxon>Squamata</taxon>
        <taxon>Bifurcata</taxon>
        <taxon>Unidentata</taxon>
        <taxon>Episquamata</taxon>
        <taxon>Toxicofera</taxon>
        <taxon>Serpentes</taxon>
        <taxon>Colubroidea</taxon>
        <taxon>Elapidae</taxon>
        <taxon>Laticaudinae</taxon>
        <taxon>Laticauda</taxon>
    </lineage>
</organism>
<evidence type="ECO:0000259" key="6">
    <source>
        <dbReference type="PROSITE" id="PS50026"/>
    </source>
</evidence>
<keyword evidence="5" id="KW-0245">EGF-like domain</keyword>
<dbReference type="InterPro" id="IPR017878">
    <property type="entry name" value="TB_dom"/>
</dbReference>
<keyword evidence="9" id="KW-1185">Reference proteome</keyword>
<dbReference type="SUPFAM" id="SSF57196">
    <property type="entry name" value="EGF/Laminin"/>
    <property type="match status" value="1"/>
</dbReference>
<reference evidence="8" key="2">
    <citation type="submission" date="2025-09" db="UniProtKB">
        <authorList>
            <consortium name="Ensembl"/>
        </authorList>
    </citation>
    <scope>IDENTIFICATION</scope>
</reference>
<name>A0A8C5S4C7_LATLA</name>
<reference evidence="8" key="1">
    <citation type="submission" date="2025-08" db="UniProtKB">
        <authorList>
            <consortium name="Ensembl"/>
        </authorList>
    </citation>
    <scope>IDENTIFICATION</scope>
</reference>
<evidence type="ECO:0000256" key="2">
    <source>
        <dbReference type="ARBA" id="ARBA00022737"/>
    </source>
</evidence>
<dbReference type="CDD" id="cd00054">
    <property type="entry name" value="EGF_CA"/>
    <property type="match status" value="1"/>
</dbReference>
<dbReference type="InterPro" id="IPR000152">
    <property type="entry name" value="EGF-type_Asp/Asn_hydroxyl_site"/>
</dbReference>
<dbReference type="SMART" id="SM00179">
    <property type="entry name" value="EGF_CA"/>
    <property type="match status" value="1"/>
</dbReference>
<comment type="caution">
    <text evidence="5">Lacks conserved residue(s) required for the propagation of feature annotation.</text>
</comment>
<evidence type="ECO:0000313" key="8">
    <source>
        <dbReference type="Ensembl" id="ENSLLTP00000011895.1"/>
    </source>
</evidence>
<feature type="domain" description="EGF-like" evidence="6">
    <location>
        <begin position="58"/>
        <end position="98"/>
    </location>
</feature>
<dbReference type="Pfam" id="PF00683">
    <property type="entry name" value="TB"/>
    <property type="match status" value="1"/>
</dbReference>
<dbReference type="FunFam" id="2.10.25.10:FF:000115">
    <property type="entry name" value="latent-transforming growth factor beta-binding protein 4 isoform X2"/>
    <property type="match status" value="1"/>
</dbReference>
<evidence type="ECO:0000256" key="5">
    <source>
        <dbReference type="PROSITE-ProRule" id="PRU00076"/>
    </source>
</evidence>
<proteinExistence type="predicted"/>
<dbReference type="PROSITE" id="PS51364">
    <property type="entry name" value="TB"/>
    <property type="match status" value="1"/>
</dbReference>
<dbReference type="Proteomes" id="UP000694406">
    <property type="component" value="Unplaced"/>
</dbReference>
<dbReference type="PROSITE" id="PS01187">
    <property type="entry name" value="EGF_CA"/>
    <property type="match status" value="1"/>
</dbReference>
<evidence type="ECO:0000313" key="9">
    <source>
        <dbReference type="Proteomes" id="UP000694406"/>
    </source>
</evidence>
<dbReference type="AlphaFoldDB" id="A0A8C5S4C7"/>
<dbReference type="InterPro" id="IPR018097">
    <property type="entry name" value="EGF_Ca-bd_CS"/>
</dbReference>
<dbReference type="GO" id="GO:0005509">
    <property type="term" value="F:calcium ion binding"/>
    <property type="evidence" value="ECO:0007669"/>
    <property type="project" value="InterPro"/>
</dbReference>
<dbReference type="PROSITE" id="PS50026">
    <property type="entry name" value="EGF_3"/>
    <property type="match status" value="1"/>
</dbReference>
<protein>
    <submittedName>
        <fullName evidence="8">Uncharacterized protein</fullName>
    </submittedName>
</protein>
<dbReference type="Ensembl" id="ENSLLTT00000012362.1">
    <property type="protein sequence ID" value="ENSLLTP00000011895.1"/>
    <property type="gene ID" value="ENSLLTG00000009145.1"/>
</dbReference>
<sequence length="228" mass="25206">PGYECYCKQGTYYDPIKLQCFEQCLFGCNGQKECCGCRNFAKFFLISFEVLFICISTDTDECQDINSCIDGQCINTEGSYSCFCTHPMVLDSTGKQCIRPAESSESDVYQDLCWQHLNEDFVCSQPLVGKQTTYTECCCLYGDAWGMQCALCPMKNSGRTHIHRPITVVLSANFSILTKGSFEMQSLVYSEKRSGESTQPWGAPVLIVQVSGVICLASPAASCLLGSL</sequence>
<dbReference type="InterPro" id="IPR001881">
    <property type="entry name" value="EGF-like_Ca-bd_dom"/>
</dbReference>
<keyword evidence="4" id="KW-0325">Glycoprotein</keyword>
<evidence type="ECO:0000256" key="1">
    <source>
        <dbReference type="ARBA" id="ARBA00022729"/>
    </source>
</evidence>
<feature type="domain" description="TB" evidence="7">
    <location>
        <begin position="111"/>
        <end position="157"/>
    </location>
</feature>
<keyword evidence="1" id="KW-0732">Signal</keyword>
<dbReference type="InterPro" id="IPR000742">
    <property type="entry name" value="EGF"/>
</dbReference>
<evidence type="ECO:0000259" key="7">
    <source>
        <dbReference type="PROSITE" id="PS51364"/>
    </source>
</evidence>
<dbReference type="GeneTree" id="ENSGT00940000155823"/>
<dbReference type="InterPro" id="IPR036773">
    <property type="entry name" value="TB_dom_sf"/>
</dbReference>